<protein>
    <submittedName>
        <fullName evidence="2">Uncharacterized protein</fullName>
    </submittedName>
</protein>
<reference evidence="2" key="1">
    <citation type="submission" date="2014-11" db="EMBL/GenBank/DDBJ databases">
        <authorList>
            <person name="Amaro Gonzalez C."/>
        </authorList>
    </citation>
    <scope>NUCLEOTIDE SEQUENCE</scope>
</reference>
<dbReference type="EMBL" id="GBXM01047216">
    <property type="protein sequence ID" value="JAH61361.1"/>
    <property type="molecule type" value="Transcribed_RNA"/>
</dbReference>
<dbReference type="AlphaFoldDB" id="A0A0E9U6B3"/>
<accession>A0A0E9U6B3</accession>
<sequence>MSLHHPEWQSLGSRKELVQD</sequence>
<name>A0A0E9U6B3_ANGAN</name>
<feature type="region of interest" description="Disordered" evidence="1">
    <location>
        <begin position="1"/>
        <end position="20"/>
    </location>
</feature>
<proteinExistence type="predicted"/>
<evidence type="ECO:0000256" key="1">
    <source>
        <dbReference type="SAM" id="MobiDB-lite"/>
    </source>
</evidence>
<reference evidence="2" key="2">
    <citation type="journal article" date="2015" name="Fish Shellfish Immunol.">
        <title>Early steps in the European eel (Anguilla anguilla)-Vibrio vulnificus interaction in the gills: Role of the RtxA13 toxin.</title>
        <authorList>
            <person name="Callol A."/>
            <person name="Pajuelo D."/>
            <person name="Ebbesson L."/>
            <person name="Teles M."/>
            <person name="MacKenzie S."/>
            <person name="Amaro C."/>
        </authorList>
    </citation>
    <scope>NUCLEOTIDE SEQUENCE</scope>
</reference>
<organism evidence="2">
    <name type="scientific">Anguilla anguilla</name>
    <name type="common">European freshwater eel</name>
    <name type="synonym">Muraena anguilla</name>
    <dbReference type="NCBI Taxonomy" id="7936"/>
    <lineage>
        <taxon>Eukaryota</taxon>
        <taxon>Metazoa</taxon>
        <taxon>Chordata</taxon>
        <taxon>Craniata</taxon>
        <taxon>Vertebrata</taxon>
        <taxon>Euteleostomi</taxon>
        <taxon>Actinopterygii</taxon>
        <taxon>Neopterygii</taxon>
        <taxon>Teleostei</taxon>
        <taxon>Anguilliformes</taxon>
        <taxon>Anguillidae</taxon>
        <taxon>Anguilla</taxon>
    </lineage>
</organism>
<evidence type="ECO:0000313" key="2">
    <source>
        <dbReference type="EMBL" id="JAH61361.1"/>
    </source>
</evidence>